<keyword evidence="4" id="KW-1185">Reference proteome</keyword>
<dbReference type="AlphaFoldDB" id="E8R459"/>
<dbReference type="Gene3D" id="3.40.50.300">
    <property type="entry name" value="P-loop containing nucleotide triphosphate hydrolases"/>
    <property type="match status" value="1"/>
</dbReference>
<evidence type="ECO:0000259" key="2">
    <source>
        <dbReference type="Pfam" id="PF01926"/>
    </source>
</evidence>
<dbReference type="OrthoDB" id="238366at2"/>
<feature type="transmembrane region" description="Helical" evidence="1">
    <location>
        <begin position="12"/>
        <end position="37"/>
    </location>
</feature>
<dbReference type="GO" id="GO:0005525">
    <property type="term" value="F:GTP binding"/>
    <property type="evidence" value="ECO:0007669"/>
    <property type="project" value="InterPro"/>
</dbReference>
<dbReference type="EMBL" id="CP002353">
    <property type="protein sequence ID" value="ADV61646.1"/>
    <property type="molecule type" value="Genomic_DNA"/>
</dbReference>
<evidence type="ECO:0000313" key="4">
    <source>
        <dbReference type="Proteomes" id="UP000008631"/>
    </source>
</evidence>
<feature type="transmembrane region" description="Helical" evidence="1">
    <location>
        <begin position="43"/>
        <end position="61"/>
    </location>
</feature>
<dbReference type="CDD" id="cd00882">
    <property type="entry name" value="Ras_like_GTPase"/>
    <property type="match status" value="1"/>
</dbReference>
<sequence length="569" mass="63017">MNNPVKQLLGSPWRWLLAGLPLALPTAILITAGFFWLVEHHWIWPWAIGSAVLTTLGWWGLRWLAGRRLRLAAELVQPAPEWCPRGKTAWEAIRRIEERIDRGELNVVEPNDAAPLMLETIRAVAQTFHPDSSHPELEVPIPALLKIVERVAADVNAMILSTVPGSHLLTIADLKGLGGLATHGKNAYDLYRLGSFAMNPYRALVREAGNLISQQVVWPLIGEAKKSALKYVVRQTGQYAIDLYSGRFDFGVAPEDPALVGTQSRPTVEAVQTIAARERATLAEPFRIVLVGTRGAGKSSLVNALAGELKAVADPVRGTKGVVPYRLILTQPENHSPNINPAESQRVSNEETALIYDTAGLNEGLGEERSESFLATLEAIRQADAVILVCPANMADRSAERRWIDAARAELAANPARHPIPILVALTKIDLVRPFREWNPPYDLNLPNTTKAQTIRAVVEAVSQDLDLPPERIVPVRLDTRPPYNVREALWPTVWHILDAEGRSNRMSRVMEAFQDERKWSMVWEQTVNAGRVMASAALSAAQQARKTFQTLLASSPVVMLDQLKHRRP</sequence>
<dbReference type="HOGENOM" id="CLU_028661_0_0_0"/>
<dbReference type="GO" id="GO:0002098">
    <property type="term" value="P:tRNA wobble uridine modification"/>
    <property type="evidence" value="ECO:0007669"/>
    <property type="project" value="TreeGrafter"/>
</dbReference>
<feature type="domain" description="G" evidence="2">
    <location>
        <begin position="287"/>
        <end position="427"/>
    </location>
</feature>
<organism evidence="3 4">
    <name type="scientific">Isosphaera pallida (strain ATCC 43644 / DSM 9630 / IS1B)</name>
    <dbReference type="NCBI Taxonomy" id="575540"/>
    <lineage>
        <taxon>Bacteria</taxon>
        <taxon>Pseudomonadati</taxon>
        <taxon>Planctomycetota</taxon>
        <taxon>Planctomycetia</taxon>
        <taxon>Isosphaerales</taxon>
        <taxon>Isosphaeraceae</taxon>
        <taxon>Isosphaera</taxon>
    </lineage>
</organism>
<keyword evidence="1" id="KW-0472">Membrane</keyword>
<keyword evidence="1" id="KW-1133">Transmembrane helix</keyword>
<dbReference type="PANTHER" id="PTHR42714:SF2">
    <property type="entry name" value="TRNA MODIFICATION GTPASE GTPBP3, MITOCHONDRIAL"/>
    <property type="match status" value="1"/>
</dbReference>
<dbReference type="KEGG" id="ipa:Isop_1058"/>
<dbReference type="eggNOG" id="COG3596">
    <property type="taxonomic scope" value="Bacteria"/>
</dbReference>
<accession>E8R459</accession>
<gene>
    <name evidence="3" type="ordered locus">Isop_1058</name>
</gene>
<dbReference type="GO" id="GO:0005829">
    <property type="term" value="C:cytosol"/>
    <property type="evidence" value="ECO:0007669"/>
    <property type="project" value="TreeGrafter"/>
</dbReference>
<proteinExistence type="predicted"/>
<reference evidence="3 4" key="2">
    <citation type="journal article" date="2011" name="Stand. Genomic Sci.">
        <title>Complete genome sequence of Isosphaera pallida type strain (IS1B).</title>
        <authorList>
            <consortium name="US DOE Joint Genome Institute (JGI-PGF)"/>
            <person name="Goker M."/>
            <person name="Cleland D."/>
            <person name="Saunders E."/>
            <person name="Lapidus A."/>
            <person name="Nolan M."/>
            <person name="Lucas S."/>
            <person name="Hammon N."/>
            <person name="Deshpande S."/>
            <person name="Cheng J.F."/>
            <person name="Tapia R."/>
            <person name="Han C."/>
            <person name="Goodwin L."/>
            <person name="Pitluck S."/>
            <person name="Liolios K."/>
            <person name="Pagani I."/>
            <person name="Ivanova N."/>
            <person name="Mavromatis K."/>
            <person name="Pati A."/>
            <person name="Chen A."/>
            <person name="Palaniappan K."/>
            <person name="Land M."/>
            <person name="Hauser L."/>
            <person name="Chang Y.J."/>
            <person name="Jeffries C.D."/>
            <person name="Detter J.C."/>
            <person name="Beck B."/>
            <person name="Woyke T."/>
            <person name="Bristow J."/>
            <person name="Eisen J.A."/>
            <person name="Markowitz V."/>
            <person name="Hugenholtz P."/>
            <person name="Kyrpides N.C."/>
            <person name="Klenk H.P."/>
        </authorList>
    </citation>
    <scope>NUCLEOTIDE SEQUENCE [LARGE SCALE GENOMIC DNA]</scope>
    <source>
        <strain evidence="4">ATCC 43644 / DSM 9630 / IS1B</strain>
    </source>
</reference>
<reference key="1">
    <citation type="submission" date="2010-11" db="EMBL/GenBank/DDBJ databases">
        <title>The complete sequence of chromosome of Isophaera pallida ATCC 43644.</title>
        <authorList>
            <consortium name="US DOE Joint Genome Institute (JGI-PGF)"/>
            <person name="Lucas S."/>
            <person name="Copeland A."/>
            <person name="Lapidus A."/>
            <person name="Bruce D."/>
            <person name="Goodwin L."/>
            <person name="Pitluck S."/>
            <person name="Kyrpides N."/>
            <person name="Mavromatis K."/>
            <person name="Pagani I."/>
            <person name="Ivanova N."/>
            <person name="Saunders E."/>
            <person name="Brettin T."/>
            <person name="Detter J.C."/>
            <person name="Han C."/>
            <person name="Tapia R."/>
            <person name="Land M."/>
            <person name="Hauser L."/>
            <person name="Markowitz V."/>
            <person name="Cheng J.-F."/>
            <person name="Hugenholtz P."/>
            <person name="Woyke T."/>
            <person name="Wu D."/>
            <person name="Eisen J.A."/>
        </authorList>
    </citation>
    <scope>NUCLEOTIDE SEQUENCE</scope>
    <source>
        <strain>ATCC 43644</strain>
    </source>
</reference>
<dbReference type="GO" id="GO:0030488">
    <property type="term" value="P:tRNA methylation"/>
    <property type="evidence" value="ECO:0007669"/>
    <property type="project" value="TreeGrafter"/>
</dbReference>
<evidence type="ECO:0000256" key="1">
    <source>
        <dbReference type="SAM" id="Phobius"/>
    </source>
</evidence>
<dbReference type="InterPro" id="IPR006073">
    <property type="entry name" value="GTP-bd"/>
</dbReference>
<dbReference type="SUPFAM" id="SSF52540">
    <property type="entry name" value="P-loop containing nucleoside triphosphate hydrolases"/>
    <property type="match status" value="1"/>
</dbReference>
<dbReference type="RefSeq" id="WP_013563935.1">
    <property type="nucleotide sequence ID" value="NC_014962.1"/>
</dbReference>
<name>E8R459_ISOPI</name>
<dbReference type="InterPro" id="IPR027417">
    <property type="entry name" value="P-loop_NTPase"/>
</dbReference>
<evidence type="ECO:0000313" key="3">
    <source>
        <dbReference type="EMBL" id="ADV61646.1"/>
    </source>
</evidence>
<dbReference type="Proteomes" id="UP000008631">
    <property type="component" value="Chromosome"/>
</dbReference>
<dbReference type="Pfam" id="PF01926">
    <property type="entry name" value="MMR_HSR1"/>
    <property type="match status" value="1"/>
</dbReference>
<keyword evidence="1" id="KW-0812">Transmembrane</keyword>
<protein>
    <submittedName>
        <fullName evidence="3">GTP-binding protein HSR1-related protein</fullName>
    </submittedName>
</protein>
<dbReference type="PANTHER" id="PTHR42714">
    <property type="entry name" value="TRNA MODIFICATION GTPASE GTPBP3"/>
    <property type="match status" value="1"/>
</dbReference>
<dbReference type="STRING" id="575540.Isop_1058"/>
<dbReference type="InParanoid" id="E8R459"/>